<feature type="region of interest" description="Disordered" evidence="1">
    <location>
        <begin position="1"/>
        <end position="21"/>
    </location>
</feature>
<evidence type="ECO:0000313" key="2">
    <source>
        <dbReference type="EMBL" id="USQ80327.1"/>
    </source>
</evidence>
<dbReference type="Proteomes" id="UP001056455">
    <property type="component" value="Chromosome"/>
</dbReference>
<feature type="compositionally biased region" description="Basic and acidic residues" evidence="1">
    <location>
        <begin position="346"/>
        <end position="355"/>
    </location>
</feature>
<evidence type="ECO:0000256" key="1">
    <source>
        <dbReference type="SAM" id="MobiDB-lite"/>
    </source>
</evidence>
<dbReference type="CDD" id="cd03801">
    <property type="entry name" value="GT4_PimA-like"/>
    <property type="match status" value="1"/>
</dbReference>
<reference evidence="2" key="1">
    <citation type="submission" date="2022-06" db="EMBL/GenBank/DDBJ databases">
        <title>Ornithinimicrobium HY1793.</title>
        <authorList>
            <person name="Huang Y."/>
        </authorList>
    </citation>
    <scope>NUCLEOTIDE SEQUENCE</scope>
    <source>
        <strain evidence="2">HY1793</strain>
    </source>
</reference>
<sequence>MAAADSTPTLTPPPVDGDVLSTTEPQHLVALAHNAAEFTRVRHHLRGLTWAGHQVVLVWLEGDPDGQLDFLAQRRIRPGLVRSTAGVRQLISTPREHWRGDRTNLVDASRLDPAVLRLLDWADGVIAFGDQAKEALQDVIEGRSVRVPHKDLRGWAGLGLIWQDFRAASRAGVRTAEFADDLADRVTLLQPPAPDEVQEEFTTFLAGVARAGHHREALRLLPYLQLGQADWVELARRQAVFAYVHTSAAGREHPDLRDSAAALLPAIDSLLETDLERAATLTTLALGLLFHVELHADKLTTPLVEDPDSYLQAWRDSRVGQALARPVPRPPAPHSAAPHPPTPHPQGEEQPHGEEQPQGEQQPRRVIALRGSYPRFSAQVVEELRARPGTEVVEHTWAGRSTQVTGLGIRLEPVEARLRQAMGEDVPDPELAALFDGADAVFIDWADRGACVALMQVPAGVHVTLRIHSMDALSPWIHLIDWSRVDDLVLVSEHLRDVVQRLLGDRLSSTTVHVVANAVDPARIPTDKTPGHLRRLLVIGWAQPVKDPLWALEVLSRLRQHDPQWTLVLVGSDFLPSAVTSGVQYAEAFRARLTEPDVCGGVEFVSPTSEITPHLRSAGFVLSTSRRESFGLGLVEGAASGAVPVVRNWPIFARLDGARRLFPQDWVVDSVDSAVERVLEHADEPAWQRGSKAARGEVEQRFLADAPARALSRIILGEGPA</sequence>
<accession>A0ABY4YUQ5</accession>
<evidence type="ECO:0000313" key="3">
    <source>
        <dbReference type="Proteomes" id="UP001056455"/>
    </source>
</evidence>
<keyword evidence="3" id="KW-1185">Reference proteome</keyword>
<proteinExistence type="predicted"/>
<organism evidence="2 3">
    <name type="scientific">Ornithinimicrobium faecis</name>
    <dbReference type="NCBI Taxonomy" id="2934158"/>
    <lineage>
        <taxon>Bacteria</taxon>
        <taxon>Bacillati</taxon>
        <taxon>Actinomycetota</taxon>
        <taxon>Actinomycetes</taxon>
        <taxon>Micrococcales</taxon>
        <taxon>Ornithinimicrobiaceae</taxon>
        <taxon>Ornithinimicrobium</taxon>
    </lineage>
</organism>
<dbReference type="Gene3D" id="3.40.50.2000">
    <property type="entry name" value="Glycogen Phosphorylase B"/>
    <property type="match status" value="1"/>
</dbReference>
<feature type="region of interest" description="Disordered" evidence="1">
    <location>
        <begin position="322"/>
        <end position="363"/>
    </location>
</feature>
<name>A0ABY4YUQ5_9MICO</name>
<dbReference type="PANTHER" id="PTHR12526">
    <property type="entry name" value="GLYCOSYLTRANSFERASE"/>
    <property type="match status" value="1"/>
</dbReference>
<protein>
    <submittedName>
        <fullName evidence="2">Glycosyltransferase family 4 protein</fullName>
    </submittedName>
</protein>
<dbReference type="Pfam" id="PF13692">
    <property type="entry name" value="Glyco_trans_1_4"/>
    <property type="match status" value="1"/>
</dbReference>
<dbReference type="RefSeq" id="WP_252593703.1">
    <property type="nucleotide sequence ID" value="NZ_CP099489.1"/>
</dbReference>
<feature type="compositionally biased region" description="Pro residues" evidence="1">
    <location>
        <begin position="327"/>
        <end position="344"/>
    </location>
</feature>
<gene>
    <name evidence="2" type="ORF">NF556_01295</name>
</gene>
<dbReference type="EMBL" id="CP099489">
    <property type="protein sequence ID" value="USQ80327.1"/>
    <property type="molecule type" value="Genomic_DNA"/>
</dbReference>
<dbReference type="SUPFAM" id="SSF53756">
    <property type="entry name" value="UDP-Glycosyltransferase/glycogen phosphorylase"/>
    <property type="match status" value="1"/>
</dbReference>